<comment type="caution">
    <text evidence="1">The sequence shown here is derived from an EMBL/GenBank/DDBJ whole genome shotgun (WGS) entry which is preliminary data.</text>
</comment>
<dbReference type="RefSeq" id="WP_281070649.1">
    <property type="nucleotide sequence ID" value="NZ_DUJN01000001.1"/>
</dbReference>
<dbReference type="EMBL" id="DUJN01000001">
    <property type="protein sequence ID" value="HII60182.1"/>
    <property type="molecule type" value="Genomic_DNA"/>
</dbReference>
<accession>A0A832SWW9</accession>
<evidence type="ECO:0008006" key="3">
    <source>
        <dbReference type="Google" id="ProtNLM"/>
    </source>
</evidence>
<reference evidence="1" key="1">
    <citation type="journal article" date="2020" name="bioRxiv">
        <title>A rank-normalized archaeal taxonomy based on genome phylogeny resolves widespread incomplete and uneven classifications.</title>
        <authorList>
            <person name="Rinke C."/>
            <person name="Chuvochina M."/>
            <person name="Mussig A.J."/>
            <person name="Chaumeil P.-A."/>
            <person name="Waite D.W."/>
            <person name="Whitman W.B."/>
            <person name="Parks D.H."/>
            <person name="Hugenholtz P."/>
        </authorList>
    </citation>
    <scope>NUCLEOTIDE SEQUENCE</scope>
    <source>
        <strain evidence="1">UBA8834</strain>
    </source>
</reference>
<evidence type="ECO:0000313" key="1">
    <source>
        <dbReference type="EMBL" id="HII60182.1"/>
    </source>
</evidence>
<dbReference type="Proteomes" id="UP000617544">
    <property type="component" value="Unassembled WGS sequence"/>
</dbReference>
<gene>
    <name evidence="1" type="ORF">HA331_00120</name>
</gene>
<organism evidence="1 2">
    <name type="scientific">Pyrococcus horikoshii</name>
    <dbReference type="NCBI Taxonomy" id="53953"/>
    <lineage>
        <taxon>Archaea</taxon>
        <taxon>Methanobacteriati</taxon>
        <taxon>Methanobacteriota</taxon>
        <taxon>Thermococci</taxon>
        <taxon>Thermococcales</taxon>
        <taxon>Thermococcaceae</taxon>
        <taxon>Pyrococcus</taxon>
    </lineage>
</organism>
<name>A0A832SWW9_PYRHR</name>
<protein>
    <recommendedName>
        <fullName evidence="3">CARDB domain-containing protein</fullName>
    </recommendedName>
</protein>
<dbReference type="AlphaFoldDB" id="A0A832SWW9"/>
<evidence type="ECO:0000313" key="2">
    <source>
        <dbReference type="Proteomes" id="UP000617544"/>
    </source>
</evidence>
<proteinExistence type="predicted"/>
<sequence>MRKYVGYLFVILITGSIIGQVTVQGSYAMAMDDSNPYEEFWKILYREAELVVKVENGNISAIQELIENSRKGEENAANISSLTWTSLKELESSGVKMYYTEEELRKMAEDIAENGLPEDTVRALKEQGWSDQEIKALEDYIAKNKDNITGDFNMSEFLMNFSRAFVKVGFKYAEYESWALEKWKWEGKANFTGSLPSNEGLNPFLINELSDVRLAYSTNNMKGLLKAINELSSKMYEIFKYEMVEYSSLPSRFGQLKNRGYVTFYKGGFVVITTRNIRYFPNYTEEVTEYYWPTALKAYNLTRQIYVIVKAISMGNGDQELRKMLKDKMEELREALVVYINKYERKPWRDLILLRSSPVTRGRLIISKEVVIDEATPDEVKYRIKITMEAHNNDVRDIEIEVDDTTSGSSDKGSVDYLTMGESKTWFSKQFSIKPSDTTVKIEGKIKITYTPVCGDIPQRSGQSLDECTEPRTISDEYSKVIEVTDSIDPSKVTFNIIASKKKIREGDSVDFYIEVTNDNNIKIEGKYLLEVSVPQGRSSTPYPKKFHGNVSVDPGSTKTIKVATVSYSKSGTYSYSGSFSFGQGYSKTDSGEIVVARRDTGTTGSLKIAGLTYIPKNPREGEFISFIVNVTNSYSSSQKAKVILYIDKEKIGEASGEVGVNSWSTFKLKWKAKGGKHYYRVVIYRVNGDAEEYEDGETGELEVASLDQQFAVSLDVFPAELEGGGRVFFTVGLRNFDYNAIPVRGFVVDEDGAIIKNIEDRIPAKGVKNITFSYLVYGVGNHTFKLFLDNYDGEANGKGEEHWSKATIEVKPVGDVVASMSCYPTTVPLDSSTTCTVSFELKSPATVTLNLEEVDFGGKRVWPEGPSSVIVKEKTITLTPTNMQDDLTITITINDELANYYFGERPWLSTGSYKDRLVGYSYLVKAEFNESITITDAITVSSGDSSTIEDLETAVKVTGVGVSALEEVASHAGQLEIVASGMLGKVARVGSKFLGFVGS</sequence>